<feature type="chain" id="PRO_5045946611" description="Gnk2-homologous domain-containing protein" evidence="5">
    <location>
        <begin position="27"/>
        <end position="446"/>
    </location>
</feature>
<accession>A0ABQ8HXX6</accession>
<dbReference type="Pfam" id="PF07714">
    <property type="entry name" value="PK_Tyr_Ser-Thr"/>
    <property type="match status" value="1"/>
</dbReference>
<comment type="caution">
    <text evidence="7">The sequence shown here is derived from an EMBL/GenBank/DDBJ whole genome shotgun (WGS) entry which is preliminary data.</text>
</comment>
<organism evidence="7 8">
    <name type="scientific">Xanthoceras sorbifolium</name>
    <dbReference type="NCBI Taxonomy" id="99658"/>
    <lineage>
        <taxon>Eukaryota</taxon>
        <taxon>Viridiplantae</taxon>
        <taxon>Streptophyta</taxon>
        <taxon>Embryophyta</taxon>
        <taxon>Tracheophyta</taxon>
        <taxon>Spermatophyta</taxon>
        <taxon>Magnoliopsida</taxon>
        <taxon>eudicotyledons</taxon>
        <taxon>Gunneridae</taxon>
        <taxon>Pentapetalae</taxon>
        <taxon>rosids</taxon>
        <taxon>malvids</taxon>
        <taxon>Sapindales</taxon>
        <taxon>Sapindaceae</taxon>
        <taxon>Xanthoceroideae</taxon>
        <taxon>Xanthoceras</taxon>
    </lineage>
</organism>
<keyword evidence="1 5" id="KW-0732">Signal</keyword>
<evidence type="ECO:0000256" key="5">
    <source>
        <dbReference type="SAM" id="SignalP"/>
    </source>
</evidence>
<gene>
    <name evidence="7" type="ORF">JRO89_XS06G0101500</name>
</gene>
<evidence type="ECO:0000313" key="7">
    <source>
        <dbReference type="EMBL" id="KAH7569079.1"/>
    </source>
</evidence>
<dbReference type="InterPro" id="IPR001245">
    <property type="entry name" value="Ser-Thr/Tyr_kinase_cat_dom"/>
</dbReference>
<feature type="region of interest" description="Disordered" evidence="3">
    <location>
        <begin position="423"/>
        <end position="446"/>
    </location>
</feature>
<keyword evidence="8" id="KW-1185">Reference proteome</keyword>
<feature type="domain" description="Gnk2-homologous" evidence="6">
    <location>
        <begin position="142"/>
        <end position="245"/>
    </location>
</feature>
<keyword evidence="2" id="KW-0677">Repeat</keyword>
<dbReference type="PANTHER" id="PTHR32099">
    <property type="entry name" value="CYSTEINE-RICH REPEAT SECRETORY PROTEIN"/>
    <property type="match status" value="1"/>
</dbReference>
<proteinExistence type="predicted"/>
<feature type="signal peptide" evidence="5">
    <location>
        <begin position="1"/>
        <end position="26"/>
    </location>
</feature>
<dbReference type="InterPro" id="IPR011009">
    <property type="entry name" value="Kinase-like_dom_sf"/>
</dbReference>
<dbReference type="EMBL" id="JAFEMO010000006">
    <property type="protein sequence ID" value="KAH7569079.1"/>
    <property type="molecule type" value="Genomic_DNA"/>
</dbReference>
<dbReference type="PROSITE" id="PS51473">
    <property type="entry name" value="GNK2"/>
    <property type="match status" value="2"/>
</dbReference>
<sequence>MSSSIFSMIIVFLVSLSSSLFTFTSAADPTYLYHVCSDNNFTRNSNYESNLDRLLSFLPSYANRSYEFYRTTDGRDPNKVFGLFQCRGDVNTTTCQNCVAFASTDASQRCPSQKGTTIWYDECYIRFSDSDIFYAADLQKTYSYGIMLYNTNKVTIEPGRFHELLLTLINRAASQAAEAPDKFATIKENFTSSQTMYGLVQCTQDLWNTDCRDCLGEAIASMPSGSIGGRVLLASCNCRYELYPFFNEDLPPVTPPLSPPSPVTRPKGKSHISSSTIIAIITPITVAAVLLVAGYCFLTRRARKKYNTIEGEIGKFESYFVIKSEHGYMSSEYAMHGEFSVKSDVYSFGVLGLEIITDSYSRNEVMRCIHVDLLCVQDDPAARPTMATVVHMLNSYSVSPPLPQRPAFFLGSKTEVNMHITTRTDSDQSTRKSMPWSVDDASITEL</sequence>
<feature type="transmembrane region" description="Helical" evidence="4">
    <location>
        <begin position="277"/>
        <end position="298"/>
    </location>
</feature>
<dbReference type="SUPFAM" id="SSF56112">
    <property type="entry name" value="Protein kinase-like (PK-like)"/>
    <property type="match status" value="1"/>
</dbReference>
<protein>
    <recommendedName>
        <fullName evidence="6">Gnk2-homologous domain-containing protein</fullName>
    </recommendedName>
</protein>
<evidence type="ECO:0000256" key="1">
    <source>
        <dbReference type="ARBA" id="ARBA00022729"/>
    </source>
</evidence>
<dbReference type="Pfam" id="PF01657">
    <property type="entry name" value="Stress-antifung"/>
    <property type="match status" value="2"/>
</dbReference>
<evidence type="ECO:0000313" key="8">
    <source>
        <dbReference type="Proteomes" id="UP000827721"/>
    </source>
</evidence>
<keyword evidence="4" id="KW-1133">Transmembrane helix</keyword>
<dbReference type="CDD" id="cd23509">
    <property type="entry name" value="Gnk2-like"/>
    <property type="match status" value="2"/>
</dbReference>
<dbReference type="Gene3D" id="1.10.510.10">
    <property type="entry name" value="Transferase(Phosphotransferase) domain 1"/>
    <property type="match status" value="1"/>
</dbReference>
<dbReference type="InterPro" id="IPR002902">
    <property type="entry name" value="GNK2"/>
</dbReference>
<dbReference type="PANTHER" id="PTHR32099:SF42">
    <property type="entry name" value="CYSTEINE-RICH RECEPTOR-LIKE PROTEIN KINASE 9-RELATED"/>
    <property type="match status" value="1"/>
</dbReference>
<evidence type="ECO:0000256" key="4">
    <source>
        <dbReference type="SAM" id="Phobius"/>
    </source>
</evidence>
<dbReference type="InterPro" id="IPR038408">
    <property type="entry name" value="GNK2_sf"/>
</dbReference>
<evidence type="ECO:0000256" key="2">
    <source>
        <dbReference type="ARBA" id="ARBA00022737"/>
    </source>
</evidence>
<evidence type="ECO:0000256" key="3">
    <source>
        <dbReference type="SAM" id="MobiDB-lite"/>
    </source>
</evidence>
<reference evidence="7 8" key="1">
    <citation type="submission" date="2021-02" db="EMBL/GenBank/DDBJ databases">
        <title>Plant Genome Project.</title>
        <authorList>
            <person name="Zhang R.-G."/>
        </authorList>
    </citation>
    <scope>NUCLEOTIDE SEQUENCE [LARGE SCALE GENOMIC DNA]</scope>
    <source>
        <tissue evidence="7">Leaves</tissue>
    </source>
</reference>
<name>A0ABQ8HXX6_9ROSI</name>
<evidence type="ECO:0000259" key="6">
    <source>
        <dbReference type="PROSITE" id="PS51473"/>
    </source>
</evidence>
<dbReference type="Gene3D" id="3.30.430.20">
    <property type="entry name" value="Gnk2 domain, C-X8-C-X2-C motif"/>
    <property type="match status" value="2"/>
</dbReference>
<feature type="domain" description="Gnk2-homologous" evidence="6">
    <location>
        <begin position="29"/>
        <end position="132"/>
    </location>
</feature>
<keyword evidence="4" id="KW-0812">Transmembrane</keyword>
<keyword evidence="4" id="KW-0472">Membrane</keyword>
<dbReference type="Proteomes" id="UP000827721">
    <property type="component" value="Unassembled WGS sequence"/>
</dbReference>